<dbReference type="NCBIfam" id="TIGR02801">
    <property type="entry name" value="tolR"/>
    <property type="match status" value="1"/>
</dbReference>
<dbReference type="GO" id="GO:0005886">
    <property type="term" value="C:plasma membrane"/>
    <property type="evidence" value="ECO:0007669"/>
    <property type="project" value="UniProtKB-SubCell"/>
</dbReference>
<dbReference type="InterPro" id="IPR014168">
    <property type="entry name" value="Tol-Pal_TolR"/>
</dbReference>
<accession>A0A239PZE7</accession>
<dbReference type="Proteomes" id="UP000198346">
    <property type="component" value="Unassembled WGS sequence"/>
</dbReference>
<proteinExistence type="inferred from homology"/>
<dbReference type="GO" id="GO:0022857">
    <property type="term" value="F:transmembrane transporter activity"/>
    <property type="evidence" value="ECO:0007669"/>
    <property type="project" value="InterPro"/>
</dbReference>
<keyword evidence="3" id="KW-1003">Cell membrane</keyword>
<keyword evidence="14" id="KW-1185">Reference proteome</keyword>
<evidence type="ECO:0000256" key="5">
    <source>
        <dbReference type="ARBA" id="ARBA00022618"/>
    </source>
</evidence>
<keyword evidence="4" id="KW-0997">Cell inner membrane</keyword>
<comment type="subcellular location">
    <subcellularLocation>
        <location evidence="1">Cell membrane</location>
        <topology evidence="1">Single-pass membrane protein</topology>
    </subcellularLocation>
    <subcellularLocation>
        <location evidence="10">Cell membrane</location>
        <topology evidence="10">Single-pass type II membrane protein</topology>
    </subcellularLocation>
</comment>
<dbReference type="GO" id="GO:0051301">
    <property type="term" value="P:cell division"/>
    <property type="evidence" value="ECO:0007669"/>
    <property type="project" value="UniProtKB-KW"/>
</dbReference>
<gene>
    <name evidence="13" type="ORF">SAMN06297382_2677</name>
</gene>
<keyword evidence="10" id="KW-0653">Protein transport</keyword>
<keyword evidence="7 12" id="KW-1133">Transmembrane helix</keyword>
<evidence type="ECO:0000256" key="11">
    <source>
        <dbReference type="SAM" id="MobiDB-lite"/>
    </source>
</evidence>
<feature type="region of interest" description="Disordered" evidence="11">
    <location>
        <begin position="1"/>
        <end position="21"/>
    </location>
</feature>
<dbReference type="RefSeq" id="WP_089413110.1">
    <property type="nucleotide sequence ID" value="NZ_FZQA01000008.1"/>
</dbReference>
<keyword evidence="10" id="KW-0813">Transport</keyword>
<evidence type="ECO:0000256" key="8">
    <source>
        <dbReference type="ARBA" id="ARBA00023136"/>
    </source>
</evidence>
<evidence type="ECO:0000256" key="4">
    <source>
        <dbReference type="ARBA" id="ARBA00022519"/>
    </source>
</evidence>
<dbReference type="OrthoDB" id="9798629at2"/>
<evidence type="ECO:0000256" key="9">
    <source>
        <dbReference type="ARBA" id="ARBA00023306"/>
    </source>
</evidence>
<dbReference type="Pfam" id="PF02472">
    <property type="entry name" value="ExbD"/>
    <property type="match status" value="1"/>
</dbReference>
<keyword evidence="6 10" id="KW-0812">Transmembrane</keyword>
<dbReference type="PANTHER" id="PTHR30558:SF7">
    <property type="entry name" value="TOL-PAL SYSTEM PROTEIN TOLR"/>
    <property type="match status" value="1"/>
</dbReference>
<evidence type="ECO:0000313" key="13">
    <source>
        <dbReference type="EMBL" id="SNT75336.1"/>
    </source>
</evidence>
<evidence type="ECO:0000256" key="3">
    <source>
        <dbReference type="ARBA" id="ARBA00022475"/>
    </source>
</evidence>
<evidence type="ECO:0000256" key="1">
    <source>
        <dbReference type="ARBA" id="ARBA00004162"/>
    </source>
</evidence>
<dbReference type="Gene3D" id="3.30.420.270">
    <property type="match status" value="1"/>
</dbReference>
<evidence type="ECO:0000256" key="2">
    <source>
        <dbReference type="ARBA" id="ARBA00005811"/>
    </source>
</evidence>
<sequence length="147" mass="15793">MAAGVVQTGTSNGRHRPGRPRPMAEINVTPFVDVMLVLLIVFMVAAPLLTVGVAVDLPETAAQPIPDQGEPLTVTVAADGTIYLQETPVELENLVPRLNAIATAGYEQRIYIRGDQSRSYGEVVRVMGRINAAGYRQIGLVTDPELN</sequence>
<evidence type="ECO:0000256" key="6">
    <source>
        <dbReference type="ARBA" id="ARBA00022692"/>
    </source>
</evidence>
<keyword evidence="5 13" id="KW-0132">Cell division</keyword>
<evidence type="ECO:0000256" key="10">
    <source>
        <dbReference type="RuleBase" id="RU003879"/>
    </source>
</evidence>
<evidence type="ECO:0000256" key="12">
    <source>
        <dbReference type="SAM" id="Phobius"/>
    </source>
</evidence>
<protein>
    <submittedName>
        <fullName evidence="13">Cell division and transport-associated protein TolR</fullName>
    </submittedName>
</protein>
<dbReference type="GO" id="GO:0015031">
    <property type="term" value="P:protein transport"/>
    <property type="evidence" value="ECO:0007669"/>
    <property type="project" value="UniProtKB-KW"/>
</dbReference>
<organism evidence="13 14">
    <name type="scientific">Amphiplicatus metriothermophilus</name>
    <dbReference type="NCBI Taxonomy" id="1519374"/>
    <lineage>
        <taxon>Bacteria</taxon>
        <taxon>Pseudomonadati</taxon>
        <taxon>Pseudomonadota</taxon>
        <taxon>Alphaproteobacteria</taxon>
        <taxon>Parvularculales</taxon>
        <taxon>Parvularculaceae</taxon>
        <taxon>Amphiplicatus</taxon>
    </lineage>
</organism>
<name>A0A239PZE7_9PROT</name>
<comment type="similarity">
    <text evidence="2 10">Belongs to the ExbD/TolR family.</text>
</comment>
<keyword evidence="9" id="KW-0131">Cell cycle</keyword>
<reference evidence="13 14" key="1">
    <citation type="submission" date="2017-07" db="EMBL/GenBank/DDBJ databases">
        <authorList>
            <person name="Sun Z.S."/>
            <person name="Albrecht U."/>
            <person name="Echele G."/>
            <person name="Lee C.C."/>
        </authorList>
    </citation>
    <scope>NUCLEOTIDE SEQUENCE [LARGE SCALE GENOMIC DNA]</scope>
    <source>
        <strain evidence="13 14">CGMCC 1.12710</strain>
    </source>
</reference>
<evidence type="ECO:0000313" key="14">
    <source>
        <dbReference type="Proteomes" id="UP000198346"/>
    </source>
</evidence>
<dbReference type="EMBL" id="FZQA01000008">
    <property type="protein sequence ID" value="SNT75336.1"/>
    <property type="molecule type" value="Genomic_DNA"/>
</dbReference>
<feature type="transmembrane region" description="Helical" evidence="12">
    <location>
        <begin position="34"/>
        <end position="55"/>
    </location>
</feature>
<dbReference type="InterPro" id="IPR003400">
    <property type="entry name" value="ExbD"/>
</dbReference>
<dbReference type="AlphaFoldDB" id="A0A239PZE7"/>
<keyword evidence="8 12" id="KW-0472">Membrane</keyword>
<dbReference type="PANTHER" id="PTHR30558">
    <property type="entry name" value="EXBD MEMBRANE COMPONENT OF PMF-DRIVEN MACROMOLECULE IMPORT SYSTEM"/>
    <property type="match status" value="1"/>
</dbReference>
<evidence type="ECO:0000256" key="7">
    <source>
        <dbReference type="ARBA" id="ARBA00022989"/>
    </source>
</evidence>